<evidence type="ECO:0000313" key="2">
    <source>
        <dbReference type="EMBL" id="RJX37875.1"/>
    </source>
</evidence>
<dbReference type="RefSeq" id="WP_120112603.1">
    <property type="nucleotide sequence ID" value="NZ_QXQB01000004.1"/>
</dbReference>
<evidence type="ECO:0000313" key="3">
    <source>
        <dbReference type="Proteomes" id="UP000267798"/>
    </source>
</evidence>
<reference evidence="2 3" key="1">
    <citation type="submission" date="2018-09" db="EMBL/GenBank/DDBJ databases">
        <title>Paenibacillus aracenensis nov. sp. isolated from a cave in southern Spain.</title>
        <authorList>
            <person name="Jurado V."/>
            <person name="Gutierrez-Patricio S."/>
            <person name="Gonzalez-Pimentel J.L."/>
            <person name="Miller A.Z."/>
            <person name="Laiz L."/>
            <person name="Saiz-Jimenez C."/>
        </authorList>
    </citation>
    <scope>NUCLEOTIDE SEQUENCE [LARGE SCALE GENOMIC DNA]</scope>
    <source>
        <strain evidence="2 3">JCM 19203</strain>
    </source>
</reference>
<name>A0A3A6PC50_9BACL</name>
<dbReference type="OrthoDB" id="2752887at2"/>
<dbReference type="InterPro" id="IPR006059">
    <property type="entry name" value="SBP"/>
</dbReference>
<keyword evidence="1" id="KW-0732">Signal</keyword>
<feature type="chain" id="PRO_5038786879" evidence="1">
    <location>
        <begin position="28"/>
        <end position="556"/>
    </location>
</feature>
<dbReference type="AlphaFoldDB" id="A0A3A6PC50"/>
<comment type="caution">
    <text evidence="2">The sequence shown here is derived from an EMBL/GenBank/DDBJ whole genome shotgun (WGS) entry which is preliminary data.</text>
</comment>
<organism evidence="2 3">
    <name type="scientific">Paenibacillus pinisoli</name>
    <dbReference type="NCBI Taxonomy" id="1276110"/>
    <lineage>
        <taxon>Bacteria</taxon>
        <taxon>Bacillati</taxon>
        <taxon>Bacillota</taxon>
        <taxon>Bacilli</taxon>
        <taxon>Bacillales</taxon>
        <taxon>Paenibacillaceae</taxon>
        <taxon>Paenibacillus</taxon>
    </lineage>
</organism>
<accession>A0A3A6PC50</accession>
<dbReference type="SUPFAM" id="SSF53850">
    <property type="entry name" value="Periplasmic binding protein-like II"/>
    <property type="match status" value="1"/>
</dbReference>
<dbReference type="PANTHER" id="PTHR43649:SF12">
    <property type="entry name" value="DIACETYLCHITOBIOSE BINDING PROTEIN DASA"/>
    <property type="match status" value="1"/>
</dbReference>
<keyword evidence="3" id="KW-1185">Reference proteome</keyword>
<dbReference type="PANTHER" id="PTHR43649">
    <property type="entry name" value="ARABINOSE-BINDING PROTEIN-RELATED"/>
    <property type="match status" value="1"/>
</dbReference>
<feature type="signal peptide" evidence="1">
    <location>
        <begin position="1"/>
        <end position="27"/>
    </location>
</feature>
<dbReference type="InterPro" id="IPR050490">
    <property type="entry name" value="Bact_solute-bd_prot1"/>
</dbReference>
<sequence>MNKKREMFMRLLLTALALGLMWGCSNSGTKVNESEKNEPAPIDDSGLYENGLYILGKERLDITFYGHYSYYSMPVWGADPASRWIRDQFNIHITPISSDGKARYKLQKMIAGNNLPDIVWGDRDYDLEQMREAGMLVPLDEYIEKYPNLKQWAGEKVLELLRSPDGKIYYFPNYYTSQPYGNAGYVINKKIYRELGFPPLDTTEDLYQYLLMVKEHYPNVIPFETGQTMEGHGIDQLFSAFKENNLGFTRLYAVTEGDRMTSIYKDPAFRESAVYVAKLMREGLIAGDAMTQTEDQVTEKLVQGRAAVYASANPMINGMVGDAALRKINPDDGYMFIEPIYKQGLDRSKIYPGTYNLLGWNVATITTSARNPEAIFAMLDWMTGPEGSAVQMWGPPGPEGYWNGFREDGITPNFTARYGTDQKELAEIQAISGDMIWVGNTVYLDKTKSEYEQTLPEEQRNWSSYWQQNITWKSQGDATEFINVQPPPNSEEGKVMNKLKEIWLDARRDAFFGKTDEEVLSILDDAHRASVEAGFDQYLSYITKRWQDNLKVLNNE</sequence>
<dbReference type="EMBL" id="QXQB01000004">
    <property type="protein sequence ID" value="RJX37875.1"/>
    <property type="molecule type" value="Genomic_DNA"/>
</dbReference>
<protein>
    <submittedName>
        <fullName evidence="2">Extracellular solute-binding protein</fullName>
    </submittedName>
</protein>
<proteinExistence type="predicted"/>
<dbReference type="Pfam" id="PF01547">
    <property type="entry name" value="SBP_bac_1"/>
    <property type="match status" value="1"/>
</dbReference>
<dbReference type="Proteomes" id="UP000267798">
    <property type="component" value="Unassembled WGS sequence"/>
</dbReference>
<gene>
    <name evidence="2" type="ORF">D3P09_17425</name>
</gene>
<evidence type="ECO:0000256" key="1">
    <source>
        <dbReference type="SAM" id="SignalP"/>
    </source>
</evidence>
<dbReference type="Gene3D" id="3.40.190.10">
    <property type="entry name" value="Periplasmic binding protein-like II"/>
    <property type="match status" value="2"/>
</dbReference>